<name>M8B2G6_AEGTA</name>
<sequence length="169" mass="18436">MDEYRKPRYYVAIDTLSGLDSATDLGRPLLDPLFNITLSVASRGFRHSECIPPGTYVEVSYHGSPLATGTAVQLCARPQKAPREQSLVAWGRGVRVPSFRLDNLAADARLDVEAFEVTLQMPPTHDHMGKIVTCKARRVGDAAALRAPCDSSNMGHYWTSSPKDLHGGA</sequence>
<organism evidence="1">
    <name type="scientific">Aegilops tauschii</name>
    <name type="common">Tausch's goatgrass</name>
    <name type="synonym">Aegilops squarrosa</name>
    <dbReference type="NCBI Taxonomy" id="37682"/>
    <lineage>
        <taxon>Eukaryota</taxon>
        <taxon>Viridiplantae</taxon>
        <taxon>Streptophyta</taxon>
        <taxon>Embryophyta</taxon>
        <taxon>Tracheophyta</taxon>
        <taxon>Spermatophyta</taxon>
        <taxon>Magnoliopsida</taxon>
        <taxon>Liliopsida</taxon>
        <taxon>Poales</taxon>
        <taxon>Poaceae</taxon>
        <taxon>BOP clade</taxon>
        <taxon>Pooideae</taxon>
        <taxon>Triticodae</taxon>
        <taxon>Triticeae</taxon>
        <taxon>Triticinae</taxon>
        <taxon>Aegilops</taxon>
    </lineage>
</organism>
<protein>
    <submittedName>
        <fullName evidence="1">Uncharacterized protein</fullName>
    </submittedName>
</protein>
<dbReference type="EnsemblPlants" id="EMT08196">
    <property type="protein sequence ID" value="EMT08196"/>
    <property type="gene ID" value="F775_02841"/>
</dbReference>
<evidence type="ECO:0000313" key="1">
    <source>
        <dbReference type="EnsemblPlants" id="EMT08196"/>
    </source>
</evidence>
<dbReference type="PANTHER" id="PTHR33994">
    <property type="entry name" value="OS04G0515000 PROTEIN"/>
    <property type="match status" value="1"/>
</dbReference>
<reference evidence="1" key="1">
    <citation type="submission" date="2015-06" db="UniProtKB">
        <authorList>
            <consortium name="EnsemblPlants"/>
        </authorList>
    </citation>
    <scope>IDENTIFICATION</scope>
</reference>
<proteinExistence type="predicted"/>
<dbReference type="PANTHER" id="PTHR33994:SF25">
    <property type="entry name" value="OS02G0619200 PROTEIN"/>
    <property type="match status" value="1"/>
</dbReference>
<dbReference type="AlphaFoldDB" id="M8B2G6"/>
<accession>M8B2G6</accession>